<reference evidence="1 2" key="1">
    <citation type="journal article" date="2022" name="DNA Res.">
        <title>Chromosomal-level genome assembly of the orchid tree Bauhinia variegata (Leguminosae; Cercidoideae) supports the allotetraploid origin hypothesis of Bauhinia.</title>
        <authorList>
            <person name="Zhong Y."/>
            <person name="Chen Y."/>
            <person name="Zheng D."/>
            <person name="Pang J."/>
            <person name="Liu Y."/>
            <person name="Luo S."/>
            <person name="Meng S."/>
            <person name="Qian L."/>
            <person name="Wei D."/>
            <person name="Dai S."/>
            <person name="Zhou R."/>
        </authorList>
    </citation>
    <scope>NUCLEOTIDE SEQUENCE [LARGE SCALE GENOMIC DNA]</scope>
    <source>
        <strain evidence="1">BV-YZ2020</strain>
    </source>
</reference>
<dbReference type="Proteomes" id="UP000828941">
    <property type="component" value="Chromosome 8"/>
</dbReference>
<gene>
    <name evidence="1" type="ORF">L6164_019900</name>
</gene>
<name>A0ACB9MY22_BAUVA</name>
<proteinExistence type="predicted"/>
<evidence type="ECO:0000313" key="2">
    <source>
        <dbReference type="Proteomes" id="UP000828941"/>
    </source>
</evidence>
<organism evidence="1 2">
    <name type="scientific">Bauhinia variegata</name>
    <name type="common">Purple orchid tree</name>
    <name type="synonym">Phanera variegata</name>
    <dbReference type="NCBI Taxonomy" id="167791"/>
    <lineage>
        <taxon>Eukaryota</taxon>
        <taxon>Viridiplantae</taxon>
        <taxon>Streptophyta</taxon>
        <taxon>Embryophyta</taxon>
        <taxon>Tracheophyta</taxon>
        <taxon>Spermatophyta</taxon>
        <taxon>Magnoliopsida</taxon>
        <taxon>eudicotyledons</taxon>
        <taxon>Gunneridae</taxon>
        <taxon>Pentapetalae</taxon>
        <taxon>rosids</taxon>
        <taxon>fabids</taxon>
        <taxon>Fabales</taxon>
        <taxon>Fabaceae</taxon>
        <taxon>Cercidoideae</taxon>
        <taxon>Cercideae</taxon>
        <taxon>Bauhiniinae</taxon>
        <taxon>Bauhinia</taxon>
    </lineage>
</organism>
<keyword evidence="2" id="KW-1185">Reference proteome</keyword>
<evidence type="ECO:0000313" key="1">
    <source>
        <dbReference type="EMBL" id="KAI4327440.1"/>
    </source>
</evidence>
<sequence>MAGDRTITMGRRRGRGVQALALSEPLELLKALRDGGHRLCGGGFQIKLENPIYDTVPEDEYDALVAKLREESRGFIVDEGESERPKRKKSEKKDPQPNKSSSSLSAAATMIGAERLSSMFTSSVFKESRNDKVKGPSCDSIVDDVIAEFAPDETDRQRRRRQVNSISGTTNIVPNDNVKSEKPRTNLLYSSLLPDVGAGNNLESARVLKDDGCALDLEQNFESTRENTFFKESEDGQFVDSENGQPSVMQFVK</sequence>
<dbReference type="EMBL" id="CM039433">
    <property type="protein sequence ID" value="KAI4327440.1"/>
    <property type="molecule type" value="Genomic_DNA"/>
</dbReference>
<comment type="caution">
    <text evidence="1">The sequence shown here is derived from an EMBL/GenBank/DDBJ whole genome shotgun (WGS) entry which is preliminary data.</text>
</comment>
<protein>
    <submittedName>
        <fullName evidence="1">Uncharacterized protein</fullName>
    </submittedName>
</protein>
<accession>A0ACB9MY22</accession>